<dbReference type="AlphaFoldDB" id="F3ZYG5"/>
<dbReference type="EMBL" id="CP002360">
    <property type="protein sequence ID" value="AEE96707.1"/>
    <property type="molecule type" value="Genomic_DNA"/>
</dbReference>
<dbReference type="KEGG" id="mas:Mahau_1517"/>
<feature type="domain" description="AMMECR1" evidence="1">
    <location>
        <begin position="299"/>
        <end position="469"/>
    </location>
</feature>
<sequence>MGRILASFVMPHPPIIVPEVGHGEEAAIAKTARSMDECAQRIAELKPNDIIIITPHGPVFRDAMALYYESSISGDLGSFRAPQVKISYDIDKPLTMAIADVASRYDITCALLDGRAMMRYGIDDSMDHGALVPLYFVEKRYHAPHLVHITYGFLSYEEIYAFGKAVQQAVEESDKNVVIIASGDLSHKLTPDSPNGYTPLGREFDEKLLDLLSKSDVAGIVSMDKRLIEEAAECGMRSIIAMLGALDGYEFSANVLSHEGPFGVGYGVVAVEVGNRSKERELLDSVKAKHFADMKRIRDGEDPYVALARQTVETYIRQGKVIKPGKDLPDEMLTKKAGVFVSIHKNGELRGCIGTISPVYENVASEIIHNAISASTRDPRFEPIEEDELDALEYSVDVLNPAEPVNSIEELDPKRYGVIVRRGYRSGLLLPDLEGVDTPQQQLSIALQKAGIRPDEPYTIERFTVERHK</sequence>
<dbReference type="SUPFAM" id="SSF53213">
    <property type="entry name" value="LigB-like"/>
    <property type="match status" value="1"/>
</dbReference>
<evidence type="ECO:0000259" key="1">
    <source>
        <dbReference type="PROSITE" id="PS51112"/>
    </source>
</evidence>
<name>F3ZYG5_MAHA5</name>
<dbReference type="InterPro" id="IPR036071">
    <property type="entry name" value="AMMECR1_dom_sf"/>
</dbReference>
<dbReference type="PANTHER" id="PTHR13016:SF0">
    <property type="entry name" value="AMME SYNDROME CANDIDATE GENE 1 PROTEIN"/>
    <property type="match status" value="1"/>
</dbReference>
<dbReference type="eggNOG" id="COG3885">
    <property type="taxonomic scope" value="Bacteria"/>
</dbReference>
<dbReference type="Gene3D" id="3.30.1490.150">
    <property type="entry name" value="Hypothetical protein ph0010, domain 2"/>
    <property type="match status" value="1"/>
</dbReference>
<dbReference type="Pfam" id="PF02900">
    <property type="entry name" value="LigB"/>
    <property type="match status" value="1"/>
</dbReference>
<dbReference type="Gene3D" id="3.30.700.20">
    <property type="entry name" value="Hypothetical protein ph0010, domain 1"/>
    <property type="match status" value="1"/>
</dbReference>
<dbReference type="PANTHER" id="PTHR13016">
    <property type="entry name" value="AMMECR1 HOMOLOG"/>
    <property type="match status" value="1"/>
</dbReference>
<accession>F3ZYG5</accession>
<dbReference type="STRING" id="697281.Mahau_1517"/>
<dbReference type="Gene3D" id="3.40.830.10">
    <property type="entry name" value="LigB-like"/>
    <property type="match status" value="1"/>
</dbReference>
<dbReference type="Proteomes" id="UP000008457">
    <property type="component" value="Chromosome"/>
</dbReference>
<evidence type="ECO:0000313" key="3">
    <source>
        <dbReference type="Proteomes" id="UP000008457"/>
    </source>
</evidence>
<keyword evidence="3" id="KW-1185">Reference proteome</keyword>
<dbReference type="NCBIfam" id="TIGR04336">
    <property type="entry name" value="AmmeMemoSam_B"/>
    <property type="match status" value="1"/>
</dbReference>
<dbReference type="NCBIfam" id="TIGR04335">
    <property type="entry name" value="AmmeMemoSam_A"/>
    <property type="match status" value="1"/>
</dbReference>
<dbReference type="InterPro" id="IPR027485">
    <property type="entry name" value="AMMECR1_N"/>
</dbReference>
<dbReference type="HOGENOM" id="CLU_048702_0_0_9"/>
<dbReference type="GO" id="GO:0016702">
    <property type="term" value="F:oxidoreductase activity, acting on single donors with incorporation of molecular oxygen, incorporation of two atoms of oxygen"/>
    <property type="evidence" value="ECO:0007669"/>
    <property type="project" value="UniProtKB-ARBA"/>
</dbReference>
<dbReference type="Pfam" id="PF01871">
    <property type="entry name" value="AMMECR1"/>
    <property type="match status" value="1"/>
</dbReference>
<protein>
    <submittedName>
        <fullName evidence="2">AMMECR1 domain protein</fullName>
    </submittedName>
</protein>
<dbReference type="InterPro" id="IPR002733">
    <property type="entry name" value="AMMECR1_domain"/>
</dbReference>
<dbReference type="GO" id="GO:0008198">
    <property type="term" value="F:ferrous iron binding"/>
    <property type="evidence" value="ECO:0007669"/>
    <property type="project" value="InterPro"/>
</dbReference>
<evidence type="ECO:0000313" key="2">
    <source>
        <dbReference type="EMBL" id="AEE96707.1"/>
    </source>
</evidence>
<dbReference type="OrthoDB" id="159752at2"/>
<dbReference type="CDD" id="cd07951">
    <property type="entry name" value="ED_3B_N_AMMECR1"/>
    <property type="match status" value="1"/>
</dbReference>
<dbReference type="SUPFAM" id="SSF143447">
    <property type="entry name" value="AMMECR1-like"/>
    <property type="match status" value="1"/>
</dbReference>
<dbReference type="InterPro" id="IPR027623">
    <property type="entry name" value="AmmeMemoSam_A"/>
</dbReference>
<dbReference type="InterPro" id="IPR023473">
    <property type="entry name" value="AMMECR1"/>
</dbReference>
<dbReference type="PROSITE" id="PS51112">
    <property type="entry name" value="AMMECR1"/>
    <property type="match status" value="1"/>
</dbReference>
<dbReference type="RefSeq" id="WP_013781136.1">
    <property type="nucleotide sequence ID" value="NC_015520.1"/>
</dbReference>
<gene>
    <name evidence="2" type="ordered locus">Mahau_1517</name>
</gene>
<dbReference type="InterPro" id="IPR004183">
    <property type="entry name" value="Xdiol_dOase_suB"/>
</dbReference>
<reference evidence="3" key="1">
    <citation type="submission" date="2010-11" db="EMBL/GenBank/DDBJ databases">
        <title>The complete genome of Mahella australiensis DSM 15567.</title>
        <authorList>
            <consortium name="US DOE Joint Genome Institute (JGI-PGF)"/>
            <person name="Lucas S."/>
            <person name="Copeland A."/>
            <person name="Lapidus A."/>
            <person name="Bruce D."/>
            <person name="Goodwin L."/>
            <person name="Pitluck S."/>
            <person name="Kyrpides N."/>
            <person name="Mavromatis K."/>
            <person name="Pagani I."/>
            <person name="Ivanova N."/>
            <person name="Teshima H."/>
            <person name="Brettin T."/>
            <person name="Detter J.C."/>
            <person name="Han C."/>
            <person name="Tapia R."/>
            <person name="Land M."/>
            <person name="Hauser L."/>
            <person name="Markowitz V."/>
            <person name="Cheng J.-F."/>
            <person name="Hugenholtz P."/>
            <person name="Woyke T."/>
            <person name="Wu D."/>
            <person name="Spring S."/>
            <person name="Pukall R."/>
            <person name="Steenblock K."/>
            <person name="Schneider S."/>
            <person name="Klenk H.-P."/>
            <person name="Eisen J.A."/>
        </authorList>
    </citation>
    <scope>NUCLEOTIDE SEQUENCE [LARGE SCALE GENOMIC DNA]</scope>
    <source>
        <strain evidence="3">DSM 15567 / CIP 107919 / 50-1 BON</strain>
    </source>
</reference>
<proteinExistence type="predicted"/>
<dbReference type="eggNOG" id="COG2078">
    <property type="taxonomic scope" value="Bacteria"/>
</dbReference>
<organism evidence="2 3">
    <name type="scientific">Mahella australiensis (strain DSM 15567 / CIP 107919 / 50-1 BON)</name>
    <dbReference type="NCBI Taxonomy" id="697281"/>
    <lineage>
        <taxon>Bacteria</taxon>
        <taxon>Bacillati</taxon>
        <taxon>Bacillota</taxon>
        <taxon>Clostridia</taxon>
        <taxon>Thermoanaerobacterales</taxon>
        <taxon>Thermoanaerobacterales Family IV. Incertae Sedis</taxon>
        <taxon>Mahella</taxon>
    </lineage>
</organism>
<reference evidence="2 3" key="2">
    <citation type="journal article" date="2011" name="Stand. Genomic Sci.">
        <title>Complete genome sequence of Mahella australiensis type strain (50-1 BON).</title>
        <authorList>
            <person name="Sikorski J."/>
            <person name="Teshima H."/>
            <person name="Nolan M."/>
            <person name="Lucas S."/>
            <person name="Hammon N."/>
            <person name="Deshpande S."/>
            <person name="Cheng J.F."/>
            <person name="Pitluck S."/>
            <person name="Liolios K."/>
            <person name="Pagani I."/>
            <person name="Ivanova N."/>
            <person name="Huntemann M."/>
            <person name="Mavromatis K."/>
            <person name="Ovchinikova G."/>
            <person name="Pati A."/>
            <person name="Tapia R."/>
            <person name="Han C."/>
            <person name="Goodwin L."/>
            <person name="Chen A."/>
            <person name="Palaniappan K."/>
            <person name="Land M."/>
            <person name="Hauser L."/>
            <person name="Ngatchou-Djao O.D."/>
            <person name="Rohde M."/>
            <person name="Pukall R."/>
            <person name="Spring S."/>
            <person name="Abt B."/>
            <person name="Goker M."/>
            <person name="Detter J.C."/>
            <person name="Woyke T."/>
            <person name="Bristow J."/>
            <person name="Markowitz V."/>
            <person name="Hugenholtz P."/>
            <person name="Eisen J.A."/>
            <person name="Kyrpides N.C."/>
            <person name="Klenk H.P."/>
            <person name="Lapidus A."/>
        </authorList>
    </citation>
    <scope>NUCLEOTIDE SEQUENCE [LARGE SCALE GENOMIC DNA]</scope>
    <source>
        <strain evidence="3">DSM 15567 / CIP 107919 / 50-1 BON</strain>
    </source>
</reference>
<dbReference type="NCBIfam" id="TIGR00296">
    <property type="entry name" value="TIGR00296 family protein"/>
    <property type="match status" value="1"/>
</dbReference>